<dbReference type="OrthoDB" id="7583243at2"/>
<protein>
    <submittedName>
        <fullName evidence="3">Glutathione S-transferase</fullName>
    </submittedName>
</protein>
<keyword evidence="4" id="KW-1185">Reference proteome</keyword>
<evidence type="ECO:0000259" key="2">
    <source>
        <dbReference type="PROSITE" id="PS50405"/>
    </source>
</evidence>
<dbReference type="RefSeq" id="WP_076959664.1">
    <property type="nucleotide sequence ID" value="NZ_MLCO01000274.1"/>
</dbReference>
<dbReference type="InterPro" id="IPR036282">
    <property type="entry name" value="Glutathione-S-Trfase_C_sf"/>
</dbReference>
<dbReference type="Pfam" id="PF13410">
    <property type="entry name" value="GST_C_2"/>
    <property type="match status" value="1"/>
</dbReference>
<organism evidence="3 4">
    <name type="scientific">Teichococcus deserti</name>
    <dbReference type="NCBI Taxonomy" id="1817963"/>
    <lineage>
        <taxon>Bacteria</taxon>
        <taxon>Pseudomonadati</taxon>
        <taxon>Pseudomonadota</taxon>
        <taxon>Alphaproteobacteria</taxon>
        <taxon>Acetobacterales</taxon>
        <taxon>Roseomonadaceae</taxon>
        <taxon>Roseomonas</taxon>
    </lineage>
</organism>
<name>A0A1V2GX33_9PROT</name>
<dbReference type="SFLD" id="SFLDS00019">
    <property type="entry name" value="Glutathione_Transferase_(cytos"/>
    <property type="match status" value="1"/>
</dbReference>
<dbReference type="SFLD" id="SFLDG00358">
    <property type="entry name" value="Main_(cytGST)"/>
    <property type="match status" value="1"/>
</dbReference>
<dbReference type="InterPro" id="IPR040079">
    <property type="entry name" value="Glutathione_S-Trfase"/>
</dbReference>
<dbReference type="Gene3D" id="3.40.30.10">
    <property type="entry name" value="Glutaredoxin"/>
    <property type="match status" value="1"/>
</dbReference>
<keyword evidence="3" id="KW-0808">Transferase</keyword>
<dbReference type="AlphaFoldDB" id="A0A1V2GX33"/>
<proteinExistence type="predicted"/>
<dbReference type="GO" id="GO:0016740">
    <property type="term" value="F:transferase activity"/>
    <property type="evidence" value="ECO:0007669"/>
    <property type="project" value="UniProtKB-KW"/>
</dbReference>
<dbReference type="PANTHER" id="PTHR44051:SF8">
    <property type="entry name" value="GLUTATHIONE S-TRANSFERASE GSTA"/>
    <property type="match status" value="1"/>
</dbReference>
<dbReference type="SFLD" id="SFLDG01150">
    <property type="entry name" value="Main.1:_Beta-like"/>
    <property type="match status" value="1"/>
</dbReference>
<evidence type="ECO:0000259" key="1">
    <source>
        <dbReference type="PROSITE" id="PS50404"/>
    </source>
</evidence>
<comment type="caution">
    <text evidence="3">The sequence shown here is derived from an EMBL/GenBank/DDBJ whole genome shotgun (WGS) entry which is preliminary data.</text>
</comment>
<dbReference type="EMBL" id="MLCO01000274">
    <property type="protein sequence ID" value="ONG47496.1"/>
    <property type="molecule type" value="Genomic_DNA"/>
</dbReference>
<evidence type="ECO:0000313" key="3">
    <source>
        <dbReference type="EMBL" id="ONG47496.1"/>
    </source>
</evidence>
<dbReference type="Gene3D" id="1.20.1050.10">
    <property type="match status" value="1"/>
</dbReference>
<gene>
    <name evidence="3" type="ORF">BKE38_23225</name>
</gene>
<dbReference type="PANTHER" id="PTHR44051">
    <property type="entry name" value="GLUTATHIONE S-TRANSFERASE-RELATED"/>
    <property type="match status" value="1"/>
</dbReference>
<dbReference type="Proteomes" id="UP000188879">
    <property type="component" value="Unassembled WGS sequence"/>
</dbReference>
<dbReference type="InterPro" id="IPR036249">
    <property type="entry name" value="Thioredoxin-like_sf"/>
</dbReference>
<dbReference type="CDD" id="cd03057">
    <property type="entry name" value="GST_N_Beta"/>
    <property type="match status" value="1"/>
</dbReference>
<dbReference type="SUPFAM" id="SSF47616">
    <property type="entry name" value="GST C-terminal domain-like"/>
    <property type="match status" value="1"/>
</dbReference>
<dbReference type="Pfam" id="PF13409">
    <property type="entry name" value="GST_N_2"/>
    <property type="match status" value="1"/>
</dbReference>
<accession>A0A1V2GX33</accession>
<dbReference type="InterPro" id="IPR010987">
    <property type="entry name" value="Glutathione-S-Trfase_C-like"/>
</dbReference>
<feature type="domain" description="GST C-terminal" evidence="2">
    <location>
        <begin position="85"/>
        <end position="207"/>
    </location>
</feature>
<dbReference type="SUPFAM" id="SSF52833">
    <property type="entry name" value="Thioredoxin-like"/>
    <property type="match status" value="1"/>
</dbReference>
<dbReference type="InterPro" id="IPR004045">
    <property type="entry name" value="Glutathione_S-Trfase_N"/>
</dbReference>
<reference evidence="3 4" key="1">
    <citation type="submission" date="2016-10" db="EMBL/GenBank/DDBJ databases">
        <title>Draft Genome sequence of Roseomonas sp. strain M3.</title>
        <authorList>
            <person name="Subhash Y."/>
            <person name="Lee S."/>
        </authorList>
    </citation>
    <scope>NUCLEOTIDE SEQUENCE [LARGE SCALE GENOMIC DNA]</scope>
    <source>
        <strain evidence="3 4">M3</strain>
    </source>
</reference>
<feature type="domain" description="GST N-terminal" evidence="1">
    <location>
        <begin position="1"/>
        <end position="80"/>
    </location>
</feature>
<evidence type="ECO:0000313" key="4">
    <source>
        <dbReference type="Proteomes" id="UP000188879"/>
    </source>
</evidence>
<dbReference type="PROSITE" id="PS50405">
    <property type="entry name" value="GST_CTER"/>
    <property type="match status" value="1"/>
</dbReference>
<sequence>MKLYFSPGACSLGIHVILEEIGAPYEAVPTLLKEGAQHKPDFQAINPKGKVPTLTRDDGTALTEWPAIAFWLANSNPGSGLWPAALEEQTQALSLMDYVCGTIHPQGFSRLFNQARFAPSEADAPKVIEQGRGIAEKGFAVIEKQWAGGDWLLPSGYSVADPALFFVAYWAVKRMSMTLPPKVAAHFARMLARPAVQRALAAEGLEA</sequence>
<dbReference type="PROSITE" id="PS50404">
    <property type="entry name" value="GST_NTER"/>
    <property type="match status" value="1"/>
</dbReference>